<dbReference type="Pfam" id="PF13683">
    <property type="entry name" value="rve_3"/>
    <property type="match status" value="1"/>
</dbReference>
<dbReference type="GO" id="GO:0015074">
    <property type="term" value="P:DNA integration"/>
    <property type="evidence" value="ECO:0007669"/>
    <property type="project" value="InterPro"/>
</dbReference>
<proteinExistence type="predicted"/>
<protein>
    <submittedName>
        <fullName evidence="3">IS3 family transposase</fullName>
    </submittedName>
</protein>
<sequence length="396" mass="44998">MKRSRFTEEQIIGILREQEAGIPVADLCRKHGLSSPTFYKWKAKYGGLDVSEARRLKALEDENAKLKRMLADSMLDNVALKDLLGKKVVTPAAHREAAAHLQSAYEMSERRACRVLGVDRTSVRYQATRPDDGALRDRLKALAQERRRFGYRRLHVMLRREGHAVNRKRVQRIYREEKLTVRRRGGRKRAIGTRRPLEIPLVANQRWSLDFVSDQMTDGRRFRILTVIDNCTRECLGLVADTSLSGRRVARELDAIILRRGRPETIVSDNGTEYTSNAILAWADDTGVGWHYIAPGKPQQNGFNESFNGRLRDELLNETLFRSLPHARAVLEAWRRDYNESRPHSKLGWLTPKAYAQALTGHSGRSAALVDGCSDRPIANPTNTSSDHQRTLVIAG</sequence>
<dbReference type="SUPFAM" id="SSF53098">
    <property type="entry name" value="Ribonuclease H-like"/>
    <property type="match status" value="1"/>
</dbReference>
<dbReference type="Pfam" id="PF01527">
    <property type="entry name" value="HTH_Tnp_1"/>
    <property type="match status" value="1"/>
</dbReference>
<dbReference type="InterPro" id="IPR001584">
    <property type="entry name" value="Integrase_cat-core"/>
</dbReference>
<dbReference type="InterPro" id="IPR036397">
    <property type="entry name" value="RNaseH_sf"/>
</dbReference>
<reference evidence="3 4" key="1">
    <citation type="submission" date="2019-12" db="EMBL/GenBank/DDBJ databases">
        <authorList>
            <person name="Feng G."/>
            <person name="Zhu H."/>
        </authorList>
    </citation>
    <scope>NUCLEOTIDE SEQUENCE [LARGE SCALE GENOMIC DNA]</scope>
    <source>
        <strain evidence="3 4">FGD1</strain>
    </source>
</reference>
<dbReference type="RefSeq" id="WP_157004574.1">
    <property type="nucleotide sequence ID" value="NZ_WVTD01000060.1"/>
</dbReference>
<dbReference type="GO" id="GO:0006313">
    <property type="term" value="P:DNA transposition"/>
    <property type="evidence" value="ECO:0007669"/>
    <property type="project" value="InterPro"/>
</dbReference>
<dbReference type="NCBIfam" id="NF033516">
    <property type="entry name" value="transpos_IS3"/>
    <property type="match status" value="1"/>
</dbReference>
<organism evidence="3 4">
    <name type="scientific">Novosphingobium silvae</name>
    <dbReference type="NCBI Taxonomy" id="2692619"/>
    <lineage>
        <taxon>Bacteria</taxon>
        <taxon>Pseudomonadati</taxon>
        <taxon>Pseudomonadota</taxon>
        <taxon>Alphaproteobacteria</taxon>
        <taxon>Sphingomonadales</taxon>
        <taxon>Sphingomonadaceae</taxon>
        <taxon>Novosphingobium</taxon>
    </lineage>
</organism>
<gene>
    <name evidence="3" type="ORF">GR702_21970</name>
</gene>
<dbReference type="EMBL" id="WVTD01000060">
    <property type="protein sequence ID" value="MYM00398.1"/>
    <property type="molecule type" value="Genomic_DNA"/>
</dbReference>
<evidence type="ECO:0000256" key="1">
    <source>
        <dbReference type="SAM" id="MobiDB-lite"/>
    </source>
</evidence>
<dbReference type="PANTHER" id="PTHR47515">
    <property type="entry name" value="LOW CALCIUM RESPONSE LOCUS PROTEIN T"/>
    <property type="match status" value="1"/>
</dbReference>
<keyword evidence="4" id="KW-1185">Reference proteome</keyword>
<evidence type="ECO:0000259" key="2">
    <source>
        <dbReference type="PROSITE" id="PS50994"/>
    </source>
</evidence>
<dbReference type="PANTHER" id="PTHR47515:SF1">
    <property type="entry name" value="BLR2054 PROTEIN"/>
    <property type="match status" value="1"/>
</dbReference>
<dbReference type="SUPFAM" id="SSF46689">
    <property type="entry name" value="Homeodomain-like"/>
    <property type="match status" value="1"/>
</dbReference>
<dbReference type="GO" id="GO:0004803">
    <property type="term" value="F:transposase activity"/>
    <property type="evidence" value="ECO:0007669"/>
    <property type="project" value="InterPro"/>
</dbReference>
<feature type="region of interest" description="Disordered" evidence="1">
    <location>
        <begin position="377"/>
        <end position="396"/>
    </location>
</feature>
<feature type="domain" description="Integrase catalytic" evidence="2">
    <location>
        <begin position="196"/>
        <end position="360"/>
    </location>
</feature>
<dbReference type="InterPro" id="IPR002514">
    <property type="entry name" value="Transposase_8"/>
</dbReference>
<dbReference type="GO" id="GO:0003677">
    <property type="term" value="F:DNA binding"/>
    <property type="evidence" value="ECO:0007669"/>
    <property type="project" value="InterPro"/>
</dbReference>
<evidence type="ECO:0000313" key="4">
    <source>
        <dbReference type="Proteomes" id="UP000465810"/>
    </source>
</evidence>
<dbReference type="AlphaFoldDB" id="A0A7X4GMD5"/>
<dbReference type="InterPro" id="IPR048020">
    <property type="entry name" value="Transpos_IS3"/>
</dbReference>
<dbReference type="Proteomes" id="UP000465810">
    <property type="component" value="Unassembled WGS sequence"/>
</dbReference>
<evidence type="ECO:0000313" key="3">
    <source>
        <dbReference type="EMBL" id="MYM00398.1"/>
    </source>
</evidence>
<dbReference type="Pfam" id="PF13276">
    <property type="entry name" value="HTH_21"/>
    <property type="match status" value="1"/>
</dbReference>
<dbReference type="PROSITE" id="PS50994">
    <property type="entry name" value="INTEGRASE"/>
    <property type="match status" value="1"/>
</dbReference>
<dbReference type="InterPro" id="IPR025948">
    <property type="entry name" value="HTH-like_dom"/>
</dbReference>
<accession>A0A7X4GMD5</accession>
<comment type="caution">
    <text evidence="3">The sequence shown here is derived from an EMBL/GenBank/DDBJ whole genome shotgun (WGS) entry which is preliminary data.</text>
</comment>
<name>A0A7X4GMD5_9SPHN</name>
<dbReference type="Gene3D" id="3.30.420.10">
    <property type="entry name" value="Ribonuclease H-like superfamily/Ribonuclease H"/>
    <property type="match status" value="1"/>
</dbReference>
<dbReference type="InterPro" id="IPR012337">
    <property type="entry name" value="RNaseH-like_sf"/>
</dbReference>
<dbReference type="InterPro" id="IPR009057">
    <property type="entry name" value="Homeodomain-like_sf"/>
</dbReference>